<dbReference type="Proteomes" id="UP000187209">
    <property type="component" value="Unassembled WGS sequence"/>
</dbReference>
<comment type="caution">
    <text evidence="1">The sequence shown here is derived from an EMBL/GenBank/DDBJ whole genome shotgun (WGS) entry which is preliminary data.</text>
</comment>
<evidence type="ECO:0000313" key="2">
    <source>
        <dbReference type="Proteomes" id="UP000187209"/>
    </source>
</evidence>
<reference evidence="1 2" key="1">
    <citation type="submission" date="2016-11" db="EMBL/GenBank/DDBJ databases">
        <title>The macronuclear genome of Stentor coeruleus: a giant cell with tiny introns.</title>
        <authorList>
            <person name="Slabodnick M."/>
            <person name="Ruby J.G."/>
            <person name="Reiff S.B."/>
            <person name="Swart E.C."/>
            <person name="Gosai S."/>
            <person name="Prabakaran S."/>
            <person name="Witkowska E."/>
            <person name="Larue G.E."/>
            <person name="Fisher S."/>
            <person name="Freeman R.M."/>
            <person name="Gunawardena J."/>
            <person name="Chu W."/>
            <person name="Stover N.A."/>
            <person name="Gregory B.D."/>
            <person name="Nowacki M."/>
            <person name="Derisi J."/>
            <person name="Roy S.W."/>
            <person name="Marshall W.F."/>
            <person name="Sood P."/>
        </authorList>
    </citation>
    <scope>NUCLEOTIDE SEQUENCE [LARGE SCALE GENOMIC DNA]</scope>
    <source>
        <strain evidence="1">WM001</strain>
    </source>
</reference>
<protein>
    <submittedName>
        <fullName evidence="1">Uncharacterized protein</fullName>
    </submittedName>
</protein>
<gene>
    <name evidence="1" type="ORF">SteCoe_15670</name>
</gene>
<dbReference type="EMBL" id="MPUH01000305">
    <property type="protein sequence ID" value="OMJ83402.1"/>
    <property type="molecule type" value="Genomic_DNA"/>
</dbReference>
<accession>A0A1R2C300</accession>
<keyword evidence="2" id="KW-1185">Reference proteome</keyword>
<evidence type="ECO:0000313" key="1">
    <source>
        <dbReference type="EMBL" id="OMJ83402.1"/>
    </source>
</evidence>
<organism evidence="1 2">
    <name type="scientific">Stentor coeruleus</name>
    <dbReference type="NCBI Taxonomy" id="5963"/>
    <lineage>
        <taxon>Eukaryota</taxon>
        <taxon>Sar</taxon>
        <taxon>Alveolata</taxon>
        <taxon>Ciliophora</taxon>
        <taxon>Postciliodesmatophora</taxon>
        <taxon>Heterotrichea</taxon>
        <taxon>Heterotrichida</taxon>
        <taxon>Stentoridae</taxon>
        <taxon>Stentor</taxon>
    </lineage>
</organism>
<proteinExistence type="predicted"/>
<sequence length="295" mass="34522">MQDLQTLSIERVLIPELEISQSPKEYYFEYIQSFSSLPKNLQHSLLEEIYEISATQFTDYTFELFCEKEFYDSKSFISVLALVRESKSNKMIGFDIEHLYERYAFEGDYKETNKYFCISGLAALAPKYQGKKILKELVYSFAYLLLKDFPNSNLIVVDFYTNPIAYYFVQKESKLTIPSHGQSYSKKIEDFIIRTANYIGYKSLPFRHPLIVEEDHLIKGIDKQFYKENYENLPQEMKFFIDTTGLEPHAALACLIATQTLKDNSLGLEEISYEKPKNLNVKVYKWILNDVGPKI</sequence>
<name>A0A1R2C300_9CILI</name>
<dbReference type="AlphaFoldDB" id="A0A1R2C300"/>